<name>A0A4Z2IY40_9TELE</name>
<accession>A0A4Z2IY40</accession>
<feature type="compositionally biased region" description="Basic residues" evidence="1">
    <location>
        <begin position="11"/>
        <end position="21"/>
    </location>
</feature>
<evidence type="ECO:0000313" key="3">
    <source>
        <dbReference type="Proteomes" id="UP000314294"/>
    </source>
</evidence>
<evidence type="ECO:0000256" key="1">
    <source>
        <dbReference type="SAM" id="MobiDB-lite"/>
    </source>
</evidence>
<keyword evidence="3" id="KW-1185">Reference proteome</keyword>
<evidence type="ECO:0000313" key="2">
    <source>
        <dbReference type="EMBL" id="TNN82910.1"/>
    </source>
</evidence>
<feature type="region of interest" description="Disordered" evidence="1">
    <location>
        <begin position="233"/>
        <end position="265"/>
    </location>
</feature>
<protein>
    <submittedName>
        <fullName evidence="2">Uncharacterized protein</fullName>
    </submittedName>
</protein>
<gene>
    <name evidence="2" type="ORF">EYF80_006867</name>
</gene>
<dbReference type="Proteomes" id="UP000314294">
    <property type="component" value="Unassembled WGS sequence"/>
</dbReference>
<dbReference type="EMBL" id="SRLO01000036">
    <property type="protein sequence ID" value="TNN82910.1"/>
    <property type="molecule type" value="Genomic_DNA"/>
</dbReference>
<feature type="region of interest" description="Disordered" evidence="1">
    <location>
        <begin position="1"/>
        <end position="21"/>
    </location>
</feature>
<proteinExistence type="predicted"/>
<feature type="compositionally biased region" description="Acidic residues" evidence="1">
    <location>
        <begin position="251"/>
        <end position="265"/>
    </location>
</feature>
<reference evidence="2 3" key="1">
    <citation type="submission" date="2019-03" db="EMBL/GenBank/DDBJ databases">
        <title>First draft genome of Liparis tanakae, snailfish: a comprehensive survey of snailfish specific genes.</title>
        <authorList>
            <person name="Kim W."/>
            <person name="Song I."/>
            <person name="Jeong J.-H."/>
            <person name="Kim D."/>
            <person name="Kim S."/>
            <person name="Ryu S."/>
            <person name="Song J.Y."/>
            <person name="Lee S.K."/>
        </authorList>
    </citation>
    <scope>NUCLEOTIDE SEQUENCE [LARGE SCALE GENOMIC DNA]</scope>
    <source>
        <tissue evidence="2">Muscle</tissue>
    </source>
</reference>
<organism evidence="2 3">
    <name type="scientific">Liparis tanakae</name>
    <name type="common">Tanaka's snailfish</name>
    <dbReference type="NCBI Taxonomy" id="230148"/>
    <lineage>
        <taxon>Eukaryota</taxon>
        <taxon>Metazoa</taxon>
        <taxon>Chordata</taxon>
        <taxon>Craniata</taxon>
        <taxon>Vertebrata</taxon>
        <taxon>Euteleostomi</taxon>
        <taxon>Actinopterygii</taxon>
        <taxon>Neopterygii</taxon>
        <taxon>Teleostei</taxon>
        <taxon>Neoteleostei</taxon>
        <taxon>Acanthomorphata</taxon>
        <taxon>Eupercaria</taxon>
        <taxon>Perciformes</taxon>
        <taxon>Cottioidei</taxon>
        <taxon>Cottales</taxon>
        <taxon>Liparidae</taxon>
        <taxon>Liparis</taxon>
    </lineage>
</organism>
<comment type="caution">
    <text evidence="2">The sequence shown here is derived from an EMBL/GenBank/DDBJ whole genome shotgun (WGS) entry which is preliminary data.</text>
</comment>
<sequence>MPSTAPFSIKPRTRKQKSTRYGKRELKLCPCCDAMETPYLPRGLDALDDSQADQDPSHQQGEDHLPVQATRVVDAAGDVESLAVPEVRGGRALLTLRHHDYNDQKENGHEHLTESCKALHIPAAFIIISRVDILPSNGKLMPFTLPEPASPPTGYQLPAFRGTEASLIEPLCGMACRANAPLETAHMYLLFACSEPSCYNAKARSAALSSALRGAGQPTGNPDASQLWVDVVPHPDAATPDPLTHCQLQEEQGDADEEEENKVGH</sequence>
<dbReference type="AlphaFoldDB" id="A0A4Z2IY40"/>
<feature type="region of interest" description="Disordered" evidence="1">
    <location>
        <begin position="42"/>
        <end position="64"/>
    </location>
</feature>